<dbReference type="Gene3D" id="3.40.30.10">
    <property type="entry name" value="Glutaredoxin"/>
    <property type="match status" value="1"/>
</dbReference>
<proteinExistence type="predicted"/>
<name>A0ABW4B0I6_9GAMM</name>
<keyword evidence="1" id="KW-0732">Signal</keyword>
<comment type="caution">
    <text evidence="3">The sequence shown here is derived from an EMBL/GenBank/DDBJ whole genome shotgun (WGS) entry which is preliminary data.</text>
</comment>
<dbReference type="Pfam" id="PF08534">
    <property type="entry name" value="Redoxin"/>
    <property type="match status" value="1"/>
</dbReference>
<dbReference type="RefSeq" id="WP_377367291.1">
    <property type="nucleotide sequence ID" value="NZ_JBHTMN010000011.1"/>
</dbReference>
<dbReference type="SUPFAM" id="SSF52833">
    <property type="entry name" value="Thioredoxin-like"/>
    <property type="match status" value="1"/>
</dbReference>
<keyword evidence="4" id="KW-1185">Reference proteome</keyword>
<evidence type="ECO:0000313" key="3">
    <source>
        <dbReference type="EMBL" id="MFD1383739.1"/>
    </source>
</evidence>
<dbReference type="PANTHER" id="PTHR42852:SF18">
    <property type="entry name" value="CHROMOSOME UNDETERMINED SCAFFOLD_47, WHOLE GENOME SHOTGUN SEQUENCE"/>
    <property type="match status" value="1"/>
</dbReference>
<dbReference type="CDD" id="cd02966">
    <property type="entry name" value="TlpA_like_family"/>
    <property type="match status" value="1"/>
</dbReference>
<accession>A0ABW4B0I6</accession>
<dbReference type="Proteomes" id="UP001597059">
    <property type="component" value="Unassembled WGS sequence"/>
</dbReference>
<feature type="domain" description="Thioredoxin" evidence="2">
    <location>
        <begin position="38"/>
        <end position="181"/>
    </location>
</feature>
<dbReference type="InterPro" id="IPR036249">
    <property type="entry name" value="Thioredoxin-like_sf"/>
</dbReference>
<dbReference type="InterPro" id="IPR013766">
    <property type="entry name" value="Thioredoxin_domain"/>
</dbReference>
<feature type="signal peptide" evidence="1">
    <location>
        <begin position="1"/>
        <end position="31"/>
    </location>
</feature>
<protein>
    <submittedName>
        <fullName evidence="3">TlpA disulfide reductase family protein</fullName>
    </submittedName>
</protein>
<gene>
    <name evidence="3" type="ORF">ACFQ45_10190</name>
</gene>
<dbReference type="PROSITE" id="PS51352">
    <property type="entry name" value="THIOREDOXIN_2"/>
    <property type="match status" value="1"/>
</dbReference>
<organism evidence="3 4">
    <name type="scientific">Rhodanobacter aciditrophus</name>
    <dbReference type="NCBI Taxonomy" id="1623218"/>
    <lineage>
        <taxon>Bacteria</taxon>
        <taxon>Pseudomonadati</taxon>
        <taxon>Pseudomonadota</taxon>
        <taxon>Gammaproteobacteria</taxon>
        <taxon>Lysobacterales</taxon>
        <taxon>Rhodanobacteraceae</taxon>
        <taxon>Rhodanobacter</taxon>
    </lineage>
</organism>
<sequence>MGYRLLKQKHFSIVQPVMIAGLILGSMTAHAEISDKDTAPVAPMGDFAMPTYQGTSISLNDYLGKVVLVDFWASWCSPCRTSFPWMNHMSAKYRDQGFEIAAINLDQQKPQAVTFLKELPPEFTVLFNASGEMPEAFEVIGMPTSFLIDRDGKVRATHIGFHSDKTKEYEKEIQQLLQEAQ</sequence>
<evidence type="ECO:0000256" key="1">
    <source>
        <dbReference type="SAM" id="SignalP"/>
    </source>
</evidence>
<reference evidence="4" key="1">
    <citation type="journal article" date="2019" name="Int. J. Syst. Evol. Microbiol.">
        <title>The Global Catalogue of Microorganisms (GCM) 10K type strain sequencing project: providing services to taxonomists for standard genome sequencing and annotation.</title>
        <authorList>
            <consortium name="The Broad Institute Genomics Platform"/>
            <consortium name="The Broad Institute Genome Sequencing Center for Infectious Disease"/>
            <person name="Wu L."/>
            <person name="Ma J."/>
        </authorList>
    </citation>
    <scope>NUCLEOTIDE SEQUENCE [LARGE SCALE GENOMIC DNA]</scope>
    <source>
        <strain evidence="4">JCM 30774</strain>
    </source>
</reference>
<evidence type="ECO:0000313" key="4">
    <source>
        <dbReference type="Proteomes" id="UP001597059"/>
    </source>
</evidence>
<dbReference type="EMBL" id="JBHTMN010000011">
    <property type="protein sequence ID" value="MFD1383739.1"/>
    <property type="molecule type" value="Genomic_DNA"/>
</dbReference>
<feature type="chain" id="PRO_5046086938" evidence="1">
    <location>
        <begin position="32"/>
        <end position="181"/>
    </location>
</feature>
<dbReference type="InterPro" id="IPR013740">
    <property type="entry name" value="Redoxin"/>
</dbReference>
<dbReference type="PANTHER" id="PTHR42852">
    <property type="entry name" value="THIOL:DISULFIDE INTERCHANGE PROTEIN DSBE"/>
    <property type="match status" value="1"/>
</dbReference>
<evidence type="ECO:0000259" key="2">
    <source>
        <dbReference type="PROSITE" id="PS51352"/>
    </source>
</evidence>
<dbReference type="InterPro" id="IPR050553">
    <property type="entry name" value="Thioredoxin_ResA/DsbE_sf"/>
</dbReference>